<evidence type="ECO:0000256" key="1">
    <source>
        <dbReference type="ARBA" id="ARBA00022737"/>
    </source>
</evidence>
<dbReference type="PANTHER" id="PTHR32305">
    <property type="match status" value="1"/>
</dbReference>
<dbReference type="InterPro" id="IPR056823">
    <property type="entry name" value="TEN-like_YD-shell"/>
</dbReference>
<reference evidence="5 6" key="1">
    <citation type="submission" date="2019-09" db="EMBL/GenBank/DDBJ databases">
        <title>Draft genome sequences of 48 bacterial type strains from the CCUG.</title>
        <authorList>
            <person name="Tunovic T."/>
            <person name="Pineiro-Iglesias B."/>
            <person name="Unosson C."/>
            <person name="Inganas E."/>
            <person name="Ohlen M."/>
            <person name="Cardew S."/>
            <person name="Jensie-Markopoulos S."/>
            <person name="Salva-Serra F."/>
            <person name="Jaen-Luchoro D."/>
            <person name="Karlsson R."/>
            <person name="Svensson-Stadler L."/>
            <person name="Chun J."/>
            <person name="Moore E."/>
        </authorList>
    </citation>
    <scope>NUCLEOTIDE SEQUENCE [LARGE SCALE GENOMIC DNA]</scope>
    <source>
        <strain evidence="5 6">CCUG 65686</strain>
    </source>
</reference>
<dbReference type="InterPro" id="IPR001826">
    <property type="entry name" value="RHS"/>
</dbReference>
<dbReference type="Pfam" id="PF20148">
    <property type="entry name" value="DUF6531"/>
    <property type="match status" value="1"/>
</dbReference>
<dbReference type="Pfam" id="PF25023">
    <property type="entry name" value="TEN_YD-shell"/>
    <property type="match status" value="1"/>
</dbReference>
<evidence type="ECO:0000259" key="4">
    <source>
        <dbReference type="Pfam" id="PF25023"/>
    </source>
</evidence>
<dbReference type="InterPro" id="IPR006530">
    <property type="entry name" value="YD"/>
</dbReference>
<evidence type="ECO:0000259" key="3">
    <source>
        <dbReference type="Pfam" id="PF20148"/>
    </source>
</evidence>
<protein>
    <submittedName>
        <fullName evidence="5">Sugar-binding protein</fullName>
    </submittedName>
</protein>
<dbReference type="InterPro" id="IPR032871">
    <property type="entry name" value="AHH_dom_containing"/>
</dbReference>
<feature type="domain" description="DUF6531" evidence="3">
    <location>
        <begin position="353"/>
        <end position="426"/>
    </location>
</feature>
<accession>A0A6L3MNT5</accession>
<feature type="domain" description="Teneurin-like YD-shell" evidence="4">
    <location>
        <begin position="740"/>
        <end position="900"/>
    </location>
</feature>
<dbReference type="PANTHER" id="PTHR32305:SF15">
    <property type="entry name" value="PROTEIN RHSA-RELATED"/>
    <property type="match status" value="1"/>
</dbReference>
<evidence type="ECO:0000313" key="6">
    <source>
        <dbReference type="Proteomes" id="UP000473470"/>
    </source>
</evidence>
<comment type="caution">
    <text evidence="5">The sequence shown here is derived from an EMBL/GenBank/DDBJ whole genome shotgun (WGS) entry which is preliminary data.</text>
</comment>
<dbReference type="Gene3D" id="2.180.10.10">
    <property type="entry name" value="RHS repeat-associated core"/>
    <property type="match status" value="3"/>
</dbReference>
<dbReference type="CDD" id="cd20743">
    <property type="entry name" value="FIX_RhsA-like"/>
    <property type="match status" value="1"/>
</dbReference>
<name>A0A6L3MNT5_9BURK</name>
<dbReference type="InterPro" id="IPR022385">
    <property type="entry name" value="Rhs_assc_core"/>
</dbReference>
<evidence type="ECO:0000313" key="5">
    <source>
        <dbReference type="EMBL" id="KAB0633553.1"/>
    </source>
</evidence>
<feature type="domain" description="RHS protein conserved region" evidence="2">
    <location>
        <begin position="1309"/>
        <end position="1343"/>
    </location>
</feature>
<sequence length="1560" mass="174488">MAEQKLPPGAEYEQATPWLTDVHPDDVRASGEGFNAWLIDVTHGYVNVERLATVASAIPILNNLMALADVLSDIVSIVRKRGGDLLDYLGLAINLIGVIPFPPVLAPMRLAARPMLALIRNELMIHKRDIAAAVVSIVVTHVQASCATEIENFLTTLQGVVNELIDTCAKKAQEILTSLADGIEALLAGKLFDPAKNEKQAAEYRQLMKKSGWFSKDKVAGAWGYLSESTAALGKRGANSAGGKLSEAIPAKLVAPIREIATSLRTLAPVVFNKINELKGSDEGKLMWLLVKLADAVRLKGKGTRGGAVKSSGTTKVEERRPQVPLAAQKKEAKAKGAGVDHCGECGVGASGASISFAFGDETFTHTDFELPGALPVVWARTYRSRLAGYDRSELGARWLTPYMTRIDIRDDKWVYCDSTGRNIEYPALAAGAVHDDRVEGVTLSRLDETWVTLSYGHETLYVYEKRGETFRLALHKDRAGNTVALDYDSGDRLARLVSSAGHTLAFLHDARGRITAIEQIVDAKTRVTLAQYRYDEEGDLVRAADRYGNAWQYAYRRHLITRYTDRTGRGMNLEWDGAEEHDNTNARCVREYADDGSHDIRLMWHPNIRLTYVTDALGNATRYYYNIHGYMYRIAYPDGTEEWMRRDQNNNLVMHIHRDGGVEEMEYDARGNMTKHYRVDGAVVEMTYDERDQLVKVKDPEGYVWLRKYDDAGNLVAQIDPLGHETKHAYDPSGMPVKVTDAKGGTKSLVYDTAGKLLQFTDCSGKMTKWAYDGEGRLARSTDAAGNATTYRYGENGELNEISSAAGVERFVLDAEGRLLSHTDPLARITRFSYDAAGRVASRVDALGYTLAYRYDRLGRLTALTDANRATYQFHYDPMGRLLEEIGFDGKRTKYGYAEGTLPPVSIDEAGQRTELEFDPAGRITRRASGDSEERFAYDASGRLVEARNGHSRVQAFFDPVGNLVREHHAYQLFGNSRSYLWHHEYDEIGTRVKTVRPDGHVLDWLIYGSGHVHGLMLDGEERIQFERDDLHRETQRTLSNRIDQRIFYDPAGRIARQTVQRSQAPSPLAERRYRYDAAGLLEQIEDSRRGMIDYRYDPVGRLIAAIGPLGAERFAFDPASNILDPGSPERARTPALVKQSPVMPDRPESTLPQDVPKVLGNLLKDYAGTHFEYDARGNLVEKHSPVGRQQYVWDGFNRLSVARVAESARQHEVHYFYDPFGRRIGKDVNGVRTVFGWDGDRLAYESTDGGATQYVYEPESFVPLAQYVTMEPVAGIPTPVWSSAEPYTPESDPLQRVPARESDAHLFYYHCDQIGTPLLMTDEAGEVVWEASYRAWGEAREVIARVSKTAGAAPRNPIRFQGQQEDTETGLHYNRHRYYDPDLGRFVSKDPIGLAGGLNAFQYAPNPTDWLDPLGLARKKKNSQELGKAATGCDTWPGKQAHHVIPEELADHPLLRDIDFRMNTGANAIMLPSTPGGLMATHNGYHSHYNKAVESELDHIQSKYSNEADRKRAVQDLQRNLDSALRRNKLPLYMTSCGKKTGLKAGDWDRYIRSSRRY</sequence>
<gene>
    <name evidence="5" type="ORF">F7R25_29460</name>
</gene>
<dbReference type="InterPro" id="IPR050708">
    <property type="entry name" value="T6SS_VgrG/RHS"/>
</dbReference>
<proteinExistence type="predicted"/>
<dbReference type="RefSeq" id="WP_150999240.1">
    <property type="nucleotide sequence ID" value="NZ_CABVPM010000020.1"/>
</dbReference>
<dbReference type="Proteomes" id="UP000473470">
    <property type="component" value="Unassembled WGS sequence"/>
</dbReference>
<dbReference type="NCBIfam" id="TIGR01643">
    <property type="entry name" value="YD_repeat_2x"/>
    <property type="match status" value="6"/>
</dbReference>
<dbReference type="NCBIfam" id="TIGR03696">
    <property type="entry name" value="Rhs_assc_core"/>
    <property type="match status" value="1"/>
</dbReference>
<organism evidence="5 6">
    <name type="scientific">Burkholderia stagnalis</name>
    <dbReference type="NCBI Taxonomy" id="1503054"/>
    <lineage>
        <taxon>Bacteria</taxon>
        <taxon>Pseudomonadati</taxon>
        <taxon>Pseudomonadota</taxon>
        <taxon>Betaproteobacteria</taxon>
        <taxon>Burkholderiales</taxon>
        <taxon>Burkholderiaceae</taxon>
        <taxon>Burkholderia</taxon>
        <taxon>Burkholderia cepacia complex</taxon>
    </lineage>
</organism>
<dbReference type="Pfam" id="PF14412">
    <property type="entry name" value="AHH"/>
    <property type="match status" value="1"/>
</dbReference>
<dbReference type="EMBL" id="VZOK01000065">
    <property type="protein sequence ID" value="KAB0633553.1"/>
    <property type="molecule type" value="Genomic_DNA"/>
</dbReference>
<dbReference type="Pfam" id="PF05593">
    <property type="entry name" value="RHS_repeat"/>
    <property type="match status" value="1"/>
</dbReference>
<evidence type="ECO:0000259" key="2">
    <source>
        <dbReference type="Pfam" id="PF03527"/>
    </source>
</evidence>
<keyword evidence="1" id="KW-0677">Repeat</keyword>
<dbReference type="InterPro" id="IPR031325">
    <property type="entry name" value="RHS_repeat"/>
</dbReference>
<dbReference type="InterPro" id="IPR045351">
    <property type="entry name" value="DUF6531"/>
</dbReference>
<dbReference type="Pfam" id="PF03527">
    <property type="entry name" value="RHS"/>
    <property type="match status" value="1"/>
</dbReference>